<reference evidence="3 4" key="1">
    <citation type="journal article" date="2014" name="Int. J. Syst. Evol. Microbiol.">
        <title>Sneathiella chungangensis sp. nov., isolated from a marine sand, and emended description of the genus Sneathiella.</title>
        <authorList>
            <person name="Siamphan C."/>
            <person name="Kim H."/>
            <person name="Lee J.S."/>
            <person name="Kim W."/>
        </authorList>
    </citation>
    <scope>NUCLEOTIDE SEQUENCE [LARGE SCALE GENOMIC DNA]</scope>
    <source>
        <strain evidence="3 4">KCTC 32476</strain>
    </source>
</reference>
<proteinExistence type="predicted"/>
<evidence type="ECO:0000313" key="3">
    <source>
        <dbReference type="EMBL" id="MZR24337.1"/>
    </source>
</evidence>
<accession>A0A845MNZ6</accession>
<dbReference type="EMBL" id="WTVA01000015">
    <property type="protein sequence ID" value="MZR24337.1"/>
    <property type="molecule type" value="Genomic_DNA"/>
</dbReference>
<dbReference type="Proteomes" id="UP000445696">
    <property type="component" value="Unassembled WGS sequence"/>
</dbReference>
<name>A0A845MNZ6_9PROT</name>
<dbReference type="InterPro" id="IPR043736">
    <property type="entry name" value="DUF5681"/>
</dbReference>
<sequence>MMDDGSGGDREAGYKKPPVATRFKKGQSGNPKGRPRGRYSEAPYEAVLGQLVTIREEGVERKVTAEEAFILRITKRGLEGDISAARYTMTIIAEGKALRAVNDPGFSEMIINAVSPGSVNTALEPLRMAKKLDAYRDTARMALEPWIVEAALERLGERRLTREKQRTIVKATRTPWKVSWPDWWEERP</sequence>
<feature type="domain" description="DUF5681" evidence="2">
    <location>
        <begin position="20"/>
        <end position="94"/>
    </location>
</feature>
<evidence type="ECO:0000259" key="2">
    <source>
        <dbReference type="Pfam" id="PF18932"/>
    </source>
</evidence>
<keyword evidence="4" id="KW-1185">Reference proteome</keyword>
<dbReference type="AlphaFoldDB" id="A0A845MNZ6"/>
<protein>
    <recommendedName>
        <fullName evidence="2">DUF5681 domain-containing protein</fullName>
    </recommendedName>
</protein>
<dbReference type="RefSeq" id="WP_161340780.1">
    <property type="nucleotide sequence ID" value="NZ_JBHSDG010000003.1"/>
</dbReference>
<organism evidence="3 4">
    <name type="scientific">Sneathiella chungangensis</name>
    <dbReference type="NCBI Taxonomy" id="1418234"/>
    <lineage>
        <taxon>Bacteria</taxon>
        <taxon>Pseudomonadati</taxon>
        <taxon>Pseudomonadota</taxon>
        <taxon>Alphaproteobacteria</taxon>
        <taxon>Sneathiellales</taxon>
        <taxon>Sneathiellaceae</taxon>
        <taxon>Sneathiella</taxon>
    </lineage>
</organism>
<dbReference type="Pfam" id="PF18932">
    <property type="entry name" value="DUF5681"/>
    <property type="match status" value="1"/>
</dbReference>
<dbReference type="OrthoDB" id="2086138at2"/>
<evidence type="ECO:0000313" key="4">
    <source>
        <dbReference type="Proteomes" id="UP000445696"/>
    </source>
</evidence>
<comment type="caution">
    <text evidence="3">The sequence shown here is derived from an EMBL/GenBank/DDBJ whole genome shotgun (WGS) entry which is preliminary data.</text>
</comment>
<feature type="region of interest" description="Disordered" evidence="1">
    <location>
        <begin position="1"/>
        <end position="40"/>
    </location>
</feature>
<evidence type="ECO:0000256" key="1">
    <source>
        <dbReference type="SAM" id="MobiDB-lite"/>
    </source>
</evidence>
<gene>
    <name evidence="3" type="ORF">GQF03_18535</name>
</gene>